<evidence type="ECO:0000313" key="1">
    <source>
        <dbReference type="EMBL" id="MED1206095.1"/>
    </source>
</evidence>
<reference evidence="1 2" key="1">
    <citation type="submission" date="2023-03" db="EMBL/GenBank/DDBJ databases">
        <title>Bacillus Genome Sequencing.</title>
        <authorList>
            <person name="Dunlap C."/>
        </authorList>
    </citation>
    <scope>NUCLEOTIDE SEQUENCE [LARGE SCALE GENOMIC DNA]</scope>
    <source>
        <strain evidence="1 2">B-23453</strain>
    </source>
</reference>
<proteinExistence type="predicted"/>
<gene>
    <name evidence="1" type="ORF">P4T90_24095</name>
</gene>
<keyword evidence="2" id="KW-1185">Reference proteome</keyword>
<dbReference type="InterPro" id="IPR026988">
    <property type="entry name" value="YaaC-like"/>
</dbReference>
<dbReference type="RefSeq" id="WP_066267767.1">
    <property type="nucleotide sequence ID" value="NZ_JARMAB010000051.1"/>
</dbReference>
<comment type="caution">
    <text evidence="1">The sequence shown here is derived from an EMBL/GenBank/DDBJ whole genome shotgun (WGS) entry which is preliminary data.</text>
</comment>
<dbReference type="EMBL" id="JARMAB010000051">
    <property type="protein sequence ID" value="MED1206095.1"/>
    <property type="molecule type" value="Genomic_DNA"/>
</dbReference>
<dbReference type="Proteomes" id="UP001341444">
    <property type="component" value="Unassembled WGS sequence"/>
</dbReference>
<organism evidence="1 2">
    <name type="scientific">Heyndrickxia acidicola</name>
    <dbReference type="NCBI Taxonomy" id="209389"/>
    <lineage>
        <taxon>Bacteria</taxon>
        <taxon>Bacillati</taxon>
        <taxon>Bacillota</taxon>
        <taxon>Bacilli</taxon>
        <taxon>Bacillales</taxon>
        <taxon>Bacillaceae</taxon>
        <taxon>Heyndrickxia</taxon>
    </lineage>
</organism>
<name>A0ABU6MN22_9BACI</name>
<protein>
    <submittedName>
        <fullName evidence="1">YaaC family protein</fullName>
    </submittedName>
</protein>
<dbReference type="Pfam" id="PF14175">
    <property type="entry name" value="YaaC"/>
    <property type="match status" value="1"/>
</dbReference>
<accession>A0ABU6MN22</accession>
<sequence>MLNEIHIWERLNYYQSATTSQKYLKKNYKCNSGINADQKGYENALTFMYYLEHGELYYKQAEAAPLALKPVLLFYGLVHLIKACILAVDPEYPASTSVLAHGVTTRKRKKQQYRFLEDEVRIQKSGLCTHFADMLFHVKQLEGTKASMNELLLQIPELDDLFIFHSKANMYAIPKMDNRYCIPLSILDEYQMTQQRFEYFLKEKSTVDLNWETHNNNFLMFSISPEEKLTLPFHFHVYKELYTLPKGKHRMLLMPELIVHYLLLYNLSMIARYETEWWCELLKTSPNSDYPFIKTFLEITATKGPYLAWGFLEEKRLKS</sequence>
<evidence type="ECO:0000313" key="2">
    <source>
        <dbReference type="Proteomes" id="UP001341444"/>
    </source>
</evidence>